<dbReference type="InterPro" id="IPR035906">
    <property type="entry name" value="MetI-like_sf"/>
</dbReference>
<gene>
    <name evidence="9" type="ORF">SAMN04489757_12834</name>
</gene>
<dbReference type="GO" id="GO:0043190">
    <property type="term" value="C:ATP-binding cassette (ABC) transporter complex"/>
    <property type="evidence" value="ECO:0007669"/>
    <property type="project" value="InterPro"/>
</dbReference>
<dbReference type="PROSITE" id="PS50928">
    <property type="entry name" value="ABC_TM1"/>
    <property type="match status" value="1"/>
</dbReference>
<dbReference type="InterPro" id="IPR043429">
    <property type="entry name" value="ArtM/GltK/GlnP/TcyL/YhdX-like"/>
</dbReference>
<dbReference type="AlphaFoldDB" id="A0A1I5HCS7"/>
<feature type="domain" description="ABC transmembrane type-1" evidence="8">
    <location>
        <begin position="20"/>
        <end position="209"/>
    </location>
</feature>
<keyword evidence="3" id="KW-1003">Cell membrane</keyword>
<proteinExistence type="inferred from homology"/>
<dbReference type="InterPro" id="IPR000515">
    <property type="entry name" value="MetI-like"/>
</dbReference>
<evidence type="ECO:0000256" key="2">
    <source>
        <dbReference type="ARBA" id="ARBA00022448"/>
    </source>
</evidence>
<evidence type="ECO:0000259" key="8">
    <source>
        <dbReference type="PROSITE" id="PS50928"/>
    </source>
</evidence>
<feature type="transmembrane region" description="Helical" evidence="7">
    <location>
        <begin position="187"/>
        <end position="209"/>
    </location>
</feature>
<dbReference type="GO" id="GO:0022857">
    <property type="term" value="F:transmembrane transporter activity"/>
    <property type="evidence" value="ECO:0007669"/>
    <property type="project" value="InterPro"/>
</dbReference>
<evidence type="ECO:0000313" key="10">
    <source>
        <dbReference type="Proteomes" id="UP000198806"/>
    </source>
</evidence>
<accession>A0A1I5HCS7</accession>
<evidence type="ECO:0000256" key="4">
    <source>
        <dbReference type="ARBA" id="ARBA00022692"/>
    </source>
</evidence>
<keyword evidence="6 7" id="KW-0472">Membrane</keyword>
<dbReference type="PANTHER" id="PTHR30614:SF36">
    <property type="entry name" value="ABC TRANSPORTER MEMBRANE-SPANNING PERMEASE-GLUTAMINE TRANSPORT"/>
    <property type="match status" value="1"/>
</dbReference>
<keyword evidence="4 7" id="KW-0812">Transmembrane</keyword>
<dbReference type="EMBL" id="FOWD01000028">
    <property type="protein sequence ID" value="SFO46043.1"/>
    <property type="molecule type" value="Genomic_DNA"/>
</dbReference>
<evidence type="ECO:0000256" key="5">
    <source>
        <dbReference type="ARBA" id="ARBA00022989"/>
    </source>
</evidence>
<dbReference type="PANTHER" id="PTHR30614">
    <property type="entry name" value="MEMBRANE COMPONENT OF AMINO ACID ABC TRANSPORTER"/>
    <property type="match status" value="1"/>
</dbReference>
<dbReference type="Gene3D" id="1.10.3720.10">
    <property type="entry name" value="MetI-like"/>
    <property type="match status" value="1"/>
</dbReference>
<reference evidence="9 10" key="1">
    <citation type="submission" date="2016-10" db="EMBL/GenBank/DDBJ databases">
        <authorList>
            <person name="de Groot N.N."/>
        </authorList>
    </citation>
    <scope>NUCLEOTIDE SEQUENCE [LARGE SCALE GENOMIC DNA]</scope>
    <source>
        <strain evidence="9 10">DSM 1283</strain>
    </source>
</reference>
<evidence type="ECO:0000256" key="7">
    <source>
        <dbReference type="RuleBase" id="RU363032"/>
    </source>
</evidence>
<dbReference type="CDD" id="cd06261">
    <property type="entry name" value="TM_PBP2"/>
    <property type="match status" value="1"/>
</dbReference>
<organism evidence="9 10">
    <name type="scientific">Anaerocolumna aminovalerica</name>
    <dbReference type="NCBI Taxonomy" id="1527"/>
    <lineage>
        <taxon>Bacteria</taxon>
        <taxon>Bacillati</taxon>
        <taxon>Bacillota</taxon>
        <taxon>Clostridia</taxon>
        <taxon>Lachnospirales</taxon>
        <taxon>Lachnospiraceae</taxon>
        <taxon>Anaerocolumna</taxon>
    </lineage>
</organism>
<feature type="transmembrane region" description="Helical" evidence="7">
    <location>
        <begin position="24"/>
        <end position="44"/>
    </location>
</feature>
<dbReference type="OrthoDB" id="92598at2"/>
<dbReference type="Pfam" id="PF00528">
    <property type="entry name" value="BPD_transp_1"/>
    <property type="match status" value="1"/>
</dbReference>
<keyword evidence="2 7" id="KW-0813">Transport</keyword>
<keyword evidence="5 7" id="KW-1133">Transmembrane helix</keyword>
<dbReference type="SUPFAM" id="SSF161098">
    <property type="entry name" value="MetI-like"/>
    <property type="match status" value="1"/>
</dbReference>
<dbReference type="STRING" id="1527.SAMN04489757_12834"/>
<dbReference type="Proteomes" id="UP000198806">
    <property type="component" value="Unassembled WGS sequence"/>
</dbReference>
<name>A0A1I5HCS7_9FIRM</name>
<evidence type="ECO:0000256" key="1">
    <source>
        <dbReference type="ARBA" id="ARBA00004651"/>
    </source>
</evidence>
<feature type="transmembrane region" description="Helical" evidence="7">
    <location>
        <begin position="56"/>
        <end position="79"/>
    </location>
</feature>
<protein>
    <submittedName>
        <fullName evidence="9">Amino acid ABC transporter membrane protein 2, PAAT family</fullName>
    </submittedName>
</protein>
<evidence type="ECO:0000256" key="3">
    <source>
        <dbReference type="ARBA" id="ARBA00022475"/>
    </source>
</evidence>
<evidence type="ECO:0000256" key="6">
    <source>
        <dbReference type="ARBA" id="ARBA00023136"/>
    </source>
</evidence>
<dbReference type="RefSeq" id="WP_091687593.1">
    <property type="nucleotide sequence ID" value="NZ_BAABFM010000011.1"/>
</dbReference>
<evidence type="ECO:0000313" key="9">
    <source>
        <dbReference type="EMBL" id="SFO46043.1"/>
    </source>
</evidence>
<sequence>MQNSGINVIFNNIGILLDGLGNTLLIAVTSLFISFFTGFGFGLLRMSKNRIVKLLTYIYLEAFRIIPIMVWLFSFFFFIPRTLGIDISGEVAAIVVFTMWGTAEMGDIVRGALESLSKGQIESGLSIGLSKLQLFLYIQFPQAIKRIVPGAISLGTRMIKTTSLVVLIGVIDVIARGKQVIERTKEAFWIYGFLFLLFFLMCYPLSIMARKLERKWES</sequence>
<dbReference type="NCBIfam" id="TIGR01726">
    <property type="entry name" value="HEQRo_perm_3TM"/>
    <property type="match status" value="1"/>
</dbReference>
<comment type="subcellular location">
    <subcellularLocation>
        <location evidence="1 7">Cell membrane</location>
        <topology evidence="1 7">Multi-pass membrane protein</topology>
    </subcellularLocation>
</comment>
<comment type="similarity">
    <text evidence="7">Belongs to the binding-protein-dependent transport system permease family.</text>
</comment>
<dbReference type="InterPro" id="IPR010065">
    <property type="entry name" value="AA_ABC_transptr_permease_3TM"/>
</dbReference>
<dbReference type="GO" id="GO:0006865">
    <property type="term" value="P:amino acid transport"/>
    <property type="evidence" value="ECO:0007669"/>
    <property type="project" value="TreeGrafter"/>
</dbReference>
<keyword evidence="10" id="KW-1185">Reference proteome</keyword>